<keyword evidence="5" id="KW-0547">Nucleotide-binding</keyword>
<dbReference type="PRINTS" id="PR00449">
    <property type="entry name" value="RASTRNSFRMNG"/>
</dbReference>
<dbReference type="GO" id="GO:0003924">
    <property type="term" value="F:GTPase activity"/>
    <property type="evidence" value="ECO:0007669"/>
    <property type="project" value="InterPro"/>
</dbReference>
<dbReference type="PROSITE" id="PS51419">
    <property type="entry name" value="RAB"/>
    <property type="match status" value="1"/>
</dbReference>
<comment type="caution">
    <text evidence="11">The sequence shown here is derived from an EMBL/GenBank/DDBJ whole genome shotgun (WGS) entry which is preliminary data.</text>
</comment>
<dbReference type="PROSITE" id="PS51420">
    <property type="entry name" value="RHO"/>
    <property type="match status" value="1"/>
</dbReference>
<dbReference type="InterPro" id="IPR003578">
    <property type="entry name" value="Small_GTPase_Rho"/>
</dbReference>
<evidence type="ECO:0000256" key="2">
    <source>
        <dbReference type="ARBA" id="ARBA00010142"/>
    </source>
</evidence>
<dbReference type="EMBL" id="LFJN01000061">
    <property type="protein sequence ID" value="KPI34409.1"/>
    <property type="molecule type" value="Genomic_DNA"/>
</dbReference>
<evidence type="ECO:0000313" key="11">
    <source>
        <dbReference type="EMBL" id="KPI34409.1"/>
    </source>
</evidence>
<evidence type="ECO:0000313" key="12">
    <source>
        <dbReference type="Proteomes" id="UP000038010"/>
    </source>
</evidence>
<keyword evidence="4" id="KW-0488">Methylation</keyword>
<evidence type="ECO:0000256" key="7">
    <source>
        <dbReference type="ARBA" id="ARBA00023136"/>
    </source>
</evidence>
<dbReference type="FunFam" id="3.40.50.300:FF:000983">
    <property type="entry name" value="Rho family GTPase"/>
    <property type="match status" value="1"/>
</dbReference>
<dbReference type="Pfam" id="PF00071">
    <property type="entry name" value="Ras"/>
    <property type="match status" value="1"/>
</dbReference>
<dbReference type="InterPro" id="IPR005225">
    <property type="entry name" value="Small_GTP-bd"/>
</dbReference>
<dbReference type="Proteomes" id="UP000038010">
    <property type="component" value="Unassembled WGS sequence"/>
</dbReference>
<dbReference type="GO" id="GO:0005525">
    <property type="term" value="F:GTP binding"/>
    <property type="evidence" value="ECO:0007669"/>
    <property type="project" value="UniProtKB-KW"/>
</dbReference>
<dbReference type="Gene3D" id="3.40.50.300">
    <property type="entry name" value="P-loop containing nucleotide triphosphate hydrolases"/>
    <property type="match status" value="1"/>
</dbReference>
<comment type="subcellular location">
    <subcellularLocation>
        <location evidence="1">Cell membrane</location>
        <topology evidence="1">Lipid-anchor</topology>
        <orientation evidence="1">Cytoplasmic side</orientation>
    </subcellularLocation>
</comment>
<organism evidence="11 12">
    <name type="scientific">Cyphellophora attinorum</name>
    <dbReference type="NCBI Taxonomy" id="1664694"/>
    <lineage>
        <taxon>Eukaryota</taxon>
        <taxon>Fungi</taxon>
        <taxon>Dikarya</taxon>
        <taxon>Ascomycota</taxon>
        <taxon>Pezizomycotina</taxon>
        <taxon>Eurotiomycetes</taxon>
        <taxon>Chaetothyriomycetidae</taxon>
        <taxon>Chaetothyriales</taxon>
        <taxon>Cyphellophoraceae</taxon>
        <taxon>Cyphellophora</taxon>
    </lineage>
</organism>
<dbReference type="SMART" id="SM00175">
    <property type="entry name" value="RAB"/>
    <property type="match status" value="1"/>
</dbReference>
<evidence type="ECO:0000256" key="5">
    <source>
        <dbReference type="ARBA" id="ARBA00022741"/>
    </source>
</evidence>
<dbReference type="PROSITE" id="PS51421">
    <property type="entry name" value="RAS"/>
    <property type="match status" value="1"/>
</dbReference>
<dbReference type="RefSeq" id="XP_017994372.1">
    <property type="nucleotide sequence ID" value="XM_018143967.1"/>
</dbReference>
<feature type="region of interest" description="Disordered" evidence="10">
    <location>
        <begin position="1"/>
        <end position="62"/>
    </location>
</feature>
<dbReference type="SMART" id="SM00173">
    <property type="entry name" value="RAS"/>
    <property type="match status" value="1"/>
</dbReference>
<keyword evidence="8" id="KW-0449">Lipoprotein</keyword>
<evidence type="ECO:0000256" key="4">
    <source>
        <dbReference type="ARBA" id="ARBA00022481"/>
    </source>
</evidence>
<evidence type="ECO:0000256" key="1">
    <source>
        <dbReference type="ARBA" id="ARBA00004342"/>
    </source>
</evidence>
<proteinExistence type="inferred from homology"/>
<keyword evidence="12" id="KW-1185">Reference proteome</keyword>
<evidence type="ECO:0000256" key="8">
    <source>
        <dbReference type="ARBA" id="ARBA00023288"/>
    </source>
</evidence>
<accession>A0A0N0NHL5</accession>
<dbReference type="PANTHER" id="PTHR24072">
    <property type="entry name" value="RHO FAMILY GTPASE"/>
    <property type="match status" value="1"/>
</dbReference>
<protein>
    <submittedName>
        <fullName evidence="11">GTP-binding protein rhoC</fullName>
    </submittedName>
</protein>
<evidence type="ECO:0000256" key="3">
    <source>
        <dbReference type="ARBA" id="ARBA00022475"/>
    </source>
</evidence>
<reference evidence="11 12" key="1">
    <citation type="submission" date="2015-06" db="EMBL/GenBank/DDBJ databases">
        <title>Draft genome of the ant-associated black yeast Phialophora attae CBS 131958.</title>
        <authorList>
            <person name="Moreno L.F."/>
            <person name="Stielow B.J."/>
            <person name="de Hoog S."/>
            <person name="Vicente V.A."/>
            <person name="Weiss V.A."/>
            <person name="de Vries M."/>
            <person name="Cruz L.M."/>
            <person name="Souza E.M."/>
        </authorList>
    </citation>
    <scope>NUCLEOTIDE SEQUENCE [LARGE SCALE GENOMIC DNA]</scope>
    <source>
        <strain evidence="11 12">CBS 131958</strain>
    </source>
</reference>
<evidence type="ECO:0000256" key="9">
    <source>
        <dbReference type="ARBA" id="ARBA00023289"/>
    </source>
</evidence>
<dbReference type="STRING" id="1664694.A0A0N0NHL5"/>
<comment type="similarity">
    <text evidence="2">Belongs to the small GTPase superfamily. Rho family.</text>
</comment>
<dbReference type="InterPro" id="IPR027417">
    <property type="entry name" value="P-loop_NTPase"/>
</dbReference>
<evidence type="ECO:0000256" key="6">
    <source>
        <dbReference type="ARBA" id="ARBA00023134"/>
    </source>
</evidence>
<feature type="compositionally biased region" description="Polar residues" evidence="10">
    <location>
        <begin position="7"/>
        <end position="26"/>
    </location>
</feature>
<dbReference type="GeneID" id="28735847"/>
<keyword evidence="6" id="KW-0342">GTP-binding</keyword>
<evidence type="ECO:0000256" key="10">
    <source>
        <dbReference type="SAM" id="MobiDB-lite"/>
    </source>
</evidence>
<name>A0A0N0NHL5_9EURO</name>
<dbReference type="GO" id="GO:0005886">
    <property type="term" value="C:plasma membrane"/>
    <property type="evidence" value="ECO:0007669"/>
    <property type="project" value="UniProtKB-SubCell"/>
</dbReference>
<feature type="compositionally biased region" description="Polar residues" evidence="10">
    <location>
        <begin position="48"/>
        <end position="62"/>
    </location>
</feature>
<dbReference type="GO" id="GO:0007264">
    <property type="term" value="P:small GTPase-mediated signal transduction"/>
    <property type="evidence" value="ECO:0007669"/>
    <property type="project" value="InterPro"/>
</dbReference>
<gene>
    <name evidence="11" type="ORF">AB675_3877</name>
</gene>
<dbReference type="SMART" id="SM00174">
    <property type="entry name" value="RHO"/>
    <property type="match status" value="1"/>
</dbReference>
<dbReference type="VEuPathDB" id="FungiDB:AB675_3877"/>
<dbReference type="OrthoDB" id="8830751at2759"/>
<sequence>MADTYSHRLSTHTSTVMSEKTASASYITPPSPRRRPTNRRSESTRTSNATVSTNMSYDQRSSMGTRLSEATNITQPPSYSKKFVVKYVPTVFENYITQTIHPPTGKTVELALWDTAGQEEYDRLRPLSYPETDLLFVCFAIDCPNSLENVMDKWYPEVLHFCPSTPLVLVGLKSDLRTKRTCIELLRTQGLTPVTPEQGAAVARKMGAQYIECSAKEAKGIDEVFELAINTAVQTEEARYEDVGPDTGGRKVKAKKRAKCVIL</sequence>
<keyword evidence="3" id="KW-1003">Cell membrane</keyword>
<keyword evidence="9" id="KW-0636">Prenylation</keyword>
<dbReference type="InterPro" id="IPR001806">
    <property type="entry name" value="Small_GTPase"/>
</dbReference>
<keyword evidence="7" id="KW-0472">Membrane</keyword>
<dbReference type="NCBIfam" id="TIGR00231">
    <property type="entry name" value="small_GTP"/>
    <property type="match status" value="1"/>
</dbReference>
<dbReference type="SUPFAM" id="SSF52540">
    <property type="entry name" value="P-loop containing nucleoside triphosphate hydrolases"/>
    <property type="match status" value="1"/>
</dbReference>
<dbReference type="AlphaFoldDB" id="A0A0N0NHL5"/>